<evidence type="ECO:0000313" key="8">
    <source>
        <dbReference type="Proteomes" id="UP000199679"/>
    </source>
</evidence>
<sequence>MIPYNVLTDPQLAGLLSKGDEGAFNEIYSRFWRKVYNESHKRLRDIELTEDIVQDVFADLWTKRFNRDIENLGAYLVSATRYQVFMLYRKNNKQPFFEMPLECMTHPALFSDSVYEVKELKDCINEWMSLQPEKRREVFRLKFIEDKSTKEISEVLNISQKTVQNQFTISLHSLRSTLSKLLLLLLILTSR</sequence>
<feature type="domain" description="RNA polymerase sigma factor 70 region 4 type 2" evidence="6">
    <location>
        <begin position="132"/>
        <end position="166"/>
    </location>
</feature>
<dbReference type="Proteomes" id="UP000199679">
    <property type="component" value="Chromosome I"/>
</dbReference>
<evidence type="ECO:0000259" key="5">
    <source>
        <dbReference type="Pfam" id="PF04542"/>
    </source>
</evidence>
<dbReference type="InterPro" id="IPR039425">
    <property type="entry name" value="RNA_pol_sigma-70-like"/>
</dbReference>
<keyword evidence="4" id="KW-0804">Transcription</keyword>
<dbReference type="GO" id="GO:0006352">
    <property type="term" value="P:DNA-templated transcription initiation"/>
    <property type="evidence" value="ECO:0007669"/>
    <property type="project" value="InterPro"/>
</dbReference>
<comment type="similarity">
    <text evidence="1">Belongs to the sigma-70 factor family. ECF subfamily.</text>
</comment>
<dbReference type="SUPFAM" id="SSF88659">
    <property type="entry name" value="Sigma3 and sigma4 domains of RNA polymerase sigma factors"/>
    <property type="match status" value="1"/>
</dbReference>
<keyword evidence="3" id="KW-0731">Sigma factor</keyword>
<dbReference type="GO" id="GO:0016987">
    <property type="term" value="F:sigma factor activity"/>
    <property type="evidence" value="ECO:0007669"/>
    <property type="project" value="UniProtKB-KW"/>
</dbReference>
<evidence type="ECO:0000256" key="2">
    <source>
        <dbReference type="ARBA" id="ARBA00023015"/>
    </source>
</evidence>
<name>A0A1H1ZHS4_MUCMA</name>
<dbReference type="PANTHER" id="PTHR43133:SF46">
    <property type="entry name" value="RNA POLYMERASE SIGMA-70 FACTOR ECF SUBFAMILY"/>
    <property type="match status" value="1"/>
</dbReference>
<dbReference type="Pfam" id="PF04542">
    <property type="entry name" value="Sigma70_r2"/>
    <property type="match status" value="1"/>
</dbReference>
<dbReference type="SUPFAM" id="SSF88946">
    <property type="entry name" value="Sigma2 domain of RNA polymerase sigma factors"/>
    <property type="match status" value="1"/>
</dbReference>
<dbReference type="GO" id="GO:0003677">
    <property type="term" value="F:DNA binding"/>
    <property type="evidence" value="ECO:0007669"/>
    <property type="project" value="InterPro"/>
</dbReference>
<evidence type="ECO:0000259" key="6">
    <source>
        <dbReference type="Pfam" id="PF08281"/>
    </source>
</evidence>
<dbReference type="InterPro" id="IPR007627">
    <property type="entry name" value="RNA_pol_sigma70_r2"/>
</dbReference>
<dbReference type="AlphaFoldDB" id="A0A1H1ZHS4"/>
<dbReference type="STRING" id="652787.SAMN05216490_3115"/>
<evidence type="ECO:0000313" key="7">
    <source>
        <dbReference type="EMBL" id="SDT33193.1"/>
    </source>
</evidence>
<dbReference type="InterPro" id="IPR013249">
    <property type="entry name" value="RNA_pol_sigma70_r4_t2"/>
</dbReference>
<evidence type="ECO:0000256" key="1">
    <source>
        <dbReference type="ARBA" id="ARBA00010641"/>
    </source>
</evidence>
<dbReference type="InterPro" id="IPR013324">
    <property type="entry name" value="RNA_pol_sigma_r3/r4-like"/>
</dbReference>
<gene>
    <name evidence="7" type="ORF">SAMN05216490_3115</name>
</gene>
<dbReference type="Gene3D" id="1.10.10.10">
    <property type="entry name" value="Winged helix-like DNA-binding domain superfamily/Winged helix DNA-binding domain"/>
    <property type="match status" value="1"/>
</dbReference>
<evidence type="ECO:0000256" key="3">
    <source>
        <dbReference type="ARBA" id="ARBA00023082"/>
    </source>
</evidence>
<protein>
    <submittedName>
        <fullName evidence="7">RNA polymerase sigma-70 factor, ECF subfamily</fullName>
    </submittedName>
</protein>
<dbReference type="InterPro" id="IPR014284">
    <property type="entry name" value="RNA_pol_sigma-70_dom"/>
</dbReference>
<keyword evidence="2" id="KW-0805">Transcription regulation</keyword>
<proteinExistence type="inferred from homology"/>
<dbReference type="Pfam" id="PF08281">
    <property type="entry name" value="Sigma70_r4_2"/>
    <property type="match status" value="1"/>
</dbReference>
<dbReference type="NCBIfam" id="TIGR02937">
    <property type="entry name" value="sigma70-ECF"/>
    <property type="match status" value="1"/>
</dbReference>
<dbReference type="EMBL" id="LT629740">
    <property type="protein sequence ID" value="SDT33193.1"/>
    <property type="molecule type" value="Genomic_DNA"/>
</dbReference>
<dbReference type="Gene3D" id="1.10.1740.10">
    <property type="match status" value="1"/>
</dbReference>
<dbReference type="InterPro" id="IPR036388">
    <property type="entry name" value="WH-like_DNA-bd_sf"/>
</dbReference>
<dbReference type="PANTHER" id="PTHR43133">
    <property type="entry name" value="RNA POLYMERASE ECF-TYPE SIGMA FACTO"/>
    <property type="match status" value="1"/>
</dbReference>
<dbReference type="InterPro" id="IPR013325">
    <property type="entry name" value="RNA_pol_sigma_r2"/>
</dbReference>
<evidence type="ECO:0000256" key="4">
    <source>
        <dbReference type="ARBA" id="ARBA00023163"/>
    </source>
</evidence>
<dbReference type="CDD" id="cd06171">
    <property type="entry name" value="Sigma70_r4"/>
    <property type="match status" value="1"/>
</dbReference>
<keyword evidence="8" id="KW-1185">Reference proteome</keyword>
<organism evidence="7 8">
    <name type="scientific">Mucilaginibacter mallensis</name>
    <dbReference type="NCBI Taxonomy" id="652787"/>
    <lineage>
        <taxon>Bacteria</taxon>
        <taxon>Pseudomonadati</taxon>
        <taxon>Bacteroidota</taxon>
        <taxon>Sphingobacteriia</taxon>
        <taxon>Sphingobacteriales</taxon>
        <taxon>Sphingobacteriaceae</taxon>
        <taxon>Mucilaginibacter</taxon>
    </lineage>
</organism>
<feature type="domain" description="RNA polymerase sigma-70 region 2" evidence="5">
    <location>
        <begin position="28"/>
        <end position="93"/>
    </location>
</feature>
<accession>A0A1H1ZHS4</accession>
<reference evidence="7 8" key="1">
    <citation type="submission" date="2016-10" db="EMBL/GenBank/DDBJ databases">
        <authorList>
            <person name="de Groot N.N."/>
        </authorList>
    </citation>
    <scope>NUCLEOTIDE SEQUENCE [LARGE SCALE GENOMIC DNA]</scope>
    <source>
        <strain evidence="7 8">MP1X4</strain>
    </source>
</reference>